<protein>
    <submittedName>
        <fullName evidence="2">AbrB family transcriptional regulator</fullName>
    </submittedName>
</protein>
<name>A0ABW9P7Q8_9LACO</name>
<feature type="region of interest" description="Disordered" evidence="1">
    <location>
        <begin position="27"/>
        <end position="49"/>
    </location>
</feature>
<accession>A0ABW9P7Q8</accession>
<evidence type="ECO:0000313" key="2">
    <source>
        <dbReference type="EMBL" id="MQS45203.1"/>
    </source>
</evidence>
<gene>
    <name evidence="2" type="ORF">FHL03_06875</name>
</gene>
<dbReference type="Proteomes" id="UP000436655">
    <property type="component" value="Unassembled WGS sequence"/>
</dbReference>
<feature type="compositionally biased region" description="Basic and acidic residues" evidence="1">
    <location>
        <begin position="27"/>
        <end position="41"/>
    </location>
</feature>
<evidence type="ECO:0000313" key="3">
    <source>
        <dbReference type="Proteomes" id="UP000436655"/>
    </source>
</evidence>
<keyword evidence="3" id="KW-1185">Reference proteome</keyword>
<sequence length="49" mass="5857">MENDKSKKMTNLDWYNLVKDEPSEVVKFDKDGNYDPKKSPEFNDWMKNG</sequence>
<dbReference type="RefSeq" id="WP_125705706.1">
    <property type="nucleotide sequence ID" value="NZ_JBHTOO010000026.1"/>
</dbReference>
<organism evidence="2 3">
    <name type="scientific">Companilactobacillus mishanensis</name>
    <dbReference type="NCBI Taxonomy" id="2486008"/>
    <lineage>
        <taxon>Bacteria</taxon>
        <taxon>Bacillati</taxon>
        <taxon>Bacillota</taxon>
        <taxon>Bacilli</taxon>
        <taxon>Lactobacillales</taxon>
        <taxon>Lactobacillaceae</taxon>
        <taxon>Companilactobacillus</taxon>
    </lineage>
</organism>
<evidence type="ECO:0000256" key="1">
    <source>
        <dbReference type="SAM" id="MobiDB-lite"/>
    </source>
</evidence>
<reference evidence="2 3" key="1">
    <citation type="journal article" date="2019" name="Syst. Appl. Microbiol.">
        <title>Polyphasic characterization of two novel Lactobacillus spp. isolated from blown salami packages: Description of Lactobacillus halodurans sp. nov. and Lactobacillus salsicarnum sp. nov.</title>
        <authorList>
            <person name="Schuster J.A."/>
            <person name="Klingl A."/>
            <person name="Vogel R.F."/>
            <person name="Ehrmann M.A."/>
        </authorList>
    </citation>
    <scope>NUCLEOTIDE SEQUENCE [LARGE SCALE GENOMIC DNA]</scope>
    <source>
        <strain evidence="2 3">TMW 1.2098</strain>
    </source>
</reference>
<comment type="caution">
    <text evidence="2">The sequence shown here is derived from an EMBL/GenBank/DDBJ whole genome shotgun (WGS) entry which is preliminary data.</text>
</comment>
<dbReference type="EMBL" id="VDFN01000005">
    <property type="protein sequence ID" value="MQS45203.1"/>
    <property type="molecule type" value="Genomic_DNA"/>
</dbReference>
<proteinExistence type="predicted"/>